<comment type="caution">
    <text evidence="1">The sequence shown here is derived from an EMBL/GenBank/DDBJ whole genome shotgun (WGS) entry which is preliminary data.</text>
</comment>
<gene>
    <name evidence="1" type="ORF">BDR25DRAFT_272389</name>
</gene>
<name>A0ACB6QCJ8_9PLEO</name>
<sequence>MDAFAGASEDGTSAPRIEFPLRPRAPKGVQEERKGFTPRRSHQDLKKAGKSPEFVGQKQHQERDNPWKSSPDRLSVDYGILNLRIRDEETPRSPSPRFSLQKSAFATTAVQFPPQRLHRALSPVPATSPDTISNIRSSTLQSPQTEPVAPTILIGIDFGTTHSGVAWAYSKQPDDIKIVTNWDSFEWGNSDKGKAPTAISYGAPVSDAGVAENSGANTPKEILWGYGMGDAESVKWFKLLLLDEEDMEDAQRNSVQIKRARELLRHADKTPIQAVADYLRLLWNHALTNINKDFGKVAVDGTPFRVVLTVPAVWTTKAKDRMTKAAKRAGILDVRLAGETVLNFVSEPEAAALATFQDLKARPNFQTRDTFVVCDAGGGTVDLISYQVLDTNPLQLKECVEGSGKLCGAIFLDQDFEDLMSQLVGDAWNVPEGDKRELMSAQWENGIKRSFEGQDRAWRVTLPHACYQRGAPPSLQLEKGFVEDIFDNVISQIRALVNDQISAVEKKSGHLPKAVVLVGGLGSCRYLFKKLNEENEPRDIRVQQSQGDKPWTTICRGAVLKALTNTQLPGVTVYSRISRHSYGIEHNTDFDPTRHREDEKFTDEVTGTERVKHEMTWYLKRGDDIEETKPVKLGWHKHISADYGSTYSFAVDISLCGELTPPKRYNNTVRSSCTLKADLDISHIPIIQGFDGNRYKRAHFDIEMTVIGTALDFALFVQGKRINHSQVETEFED</sequence>
<dbReference type="Proteomes" id="UP000799755">
    <property type="component" value="Unassembled WGS sequence"/>
</dbReference>
<organism evidence="1 2">
    <name type="scientific">Lindgomyces ingoldianus</name>
    <dbReference type="NCBI Taxonomy" id="673940"/>
    <lineage>
        <taxon>Eukaryota</taxon>
        <taxon>Fungi</taxon>
        <taxon>Dikarya</taxon>
        <taxon>Ascomycota</taxon>
        <taxon>Pezizomycotina</taxon>
        <taxon>Dothideomycetes</taxon>
        <taxon>Pleosporomycetidae</taxon>
        <taxon>Pleosporales</taxon>
        <taxon>Lindgomycetaceae</taxon>
        <taxon>Lindgomyces</taxon>
    </lineage>
</organism>
<reference evidence="1" key="1">
    <citation type="journal article" date="2020" name="Stud. Mycol.">
        <title>101 Dothideomycetes genomes: a test case for predicting lifestyles and emergence of pathogens.</title>
        <authorList>
            <person name="Haridas S."/>
            <person name="Albert R."/>
            <person name="Binder M."/>
            <person name="Bloem J."/>
            <person name="Labutti K."/>
            <person name="Salamov A."/>
            <person name="Andreopoulos B."/>
            <person name="Baker S."/>
            <person name="Barry K."/>
            <person name="Bills G."/>
            <person name="Bluhm B."/>
            <person name="Cannon C."/>
            <person name="Castanera R."/>
            <person name="Culley D."/>
            <person name="Daum C."/>
            <person name="Ezra D."/>
            <person name="Gonzalez J."/>
            <person name="Henrissat B."/>
            <person name="Kuo A."/>
            <person name="Liang C."/>
            <person name="Lipzen A."/>
            <person name="Lutzoni F."/>
            <person name="Magnuson J."/>
            <person name="Mondo S."/>
            <person name="Nolan M."/>
            <person name="Ohm R."/>
            <person name="Pangilinan J."/>
            <person name="Park H.-J."/>
            <person name="Ramirez L."/>
            <person name="Alfaro M."/>
            <person name="Sun H."/>
            <person name="Tritt A."/>
            <person name="Yoshinaga Y."/>
            <person name="Zwiers L.-H."/>
            <person name="Turgeon B."/>
            <person name="Goodwin S."/>
            <person name="Spatafora J."/>
            <person name="Crous P."/>
            <person name="Grigoriev I."/>
        </authorList>
    </citation>
    <scope>NUCLEOTIDE SEQUENCE</scope>
    <source>
        <strain evidence="1">ATCC 200398</strain>
    </source>
</reference>
<accession>A0ACB6QCJ8</accession>
<evidence type="ECO:0000313" key="2">
    <source>
        <dbReference type="Proteomes" id="UP000799755"/>
    </source>
</evidence>
<keyword evidence="2" id="KW-1185">Reference proteome</keyword>
<dbReference type="EMBL" id="MU003544">
    <property type="protein sequence ID" value="KAF2463866.1"/>
    <property type="molecule type" value="Genomic_DNA"/>
</dbReference>
<protein>
    <submittedName>
        <fullName evidence="1">Uncharacterized protein</fullName>
    </submittedName>
</protein>
<proteinExistence type="predicted"/>
<evidence type="ECO:0000313" key="1">
    <source>
        <dbReference type="EMBL" id="KAF2463866.1"/>
    </source>
</evidence>